<evidence type="ECO:0008006" key="3">
    <source>
        <dbReference type="Google" id="ProtNLM"/>
    </source>
</evidence>
<dbReference type="AlphaFoldDB" id="A0AAN9YN06"/>
<protein>
    <recommendedName>
        <fullName evidence="3">DUF924 domain-containing protein</fullName>
    </recommendedName>
</protein>
<evidence type="ECO:0000313" key="1">
    <source>
        <dbReference type="EMBL" id="KAK7748325.1"/>
    </source>
</evidence>
<dbReference type="InterPro" id="IPR011990">
    <property type="entry name" value="TPR-like_helical_dom_sf"/>
</dbReference>
<dbReference type="EMBL" id="JAKJXP020000083">
    <property type="protein sequence ID" value="KAK7748325.1"/>
    <property type="molecule type" value="Genomic_DNA"/>
</dbReference>
<dbReference type="Gene3D" id="1.20.58.320">
    <property type="entry name" value="TPR-like"/>
    <property type="match status" value="1"/>
</dbReference>
<organism evidence="1 2">
    <name type="scientific">Diatrype stigma</name>
    <dbReference type="NCBI Taxonomy" id="117547"/>
    <lineage>
        <taxon>Eukaryota</taxon>
        <taxon>Fungi</taxon>
        <taxon>Dikarya</taxon>
        <taxon>Ascomycota</taxon>
        <taxon>Pezizomycotina</taxon>
        <taxon>Sordariomycetes</taxon>
        <taxon>Xylariomycetidae</taxon>
        <taxon>Xylariales</taxon>
        <taxon>Diatrypaceae</taxon>
        <taxon>Diatrype</taxon>
    </lineage>
</organism>
<dbReference type="SUPFAM" id="SSF48452">
    <property type="entry name" value="TPR-like"/>
    <property type="match status" value="1"/>
</dbReference>
<reference evidence="1 2" key="1">
    <citation type="submission" date="2024-02" db="EMBL/GenBank/DDBJ databases">
        <title>De novo assembly and annotation of 12 fungi associated with fruit tree decline syndrome in Ontario, Canada.</title>
        <authorList>
            <person name="Sulman M."/>
            <person name="Ellouze W."/>
            <person name="Ilyukhin E."/>
        </authorList>
    </citation>
    <scope>NUCLEOTIDE SEQUENCE [LARGE SCALE GENOMIC DNA]</scope>
    <source>
        <strain evidence="1 2">M11/M66-122</strain>
    </source>
</reference>
<keyword evidence="2" id="KW-1185">Reference proteome</keyword>
<dbReference type="Proteomes" id="UP001320420">
    <property type="component" value="Unassembled WGS sequence"/>
</dbReference>
<sequence length="202" mass="22341">MNPDPDIQRVLAFWFDRNPLDWIVAPEGFDAQCESELGDLVRKARRHELDDWASATAATPEEGSLALAVLLDQLPRNLFRGTADAFASDAQAWEVATRAIARGLDKKVPVVRASAFYMPLLQRESLISAVAARALSEALVPRAWAPEEQKWVAMGVAGAERHVEQIARFGRYPTRNAVLGRESTEAEVEFLKGHTFSLPSDS</sequence>
<dbReference type="Gene3D" id="1.25.40.10">
    <property type="entry name" value="Tetratricopeptide repeat domain"/>
    <property type="match status" value="1"/>
</dbReference>
<name>A0AAN9YN06_9PEZI</name>
<evidence type="ECO:0000313" key="2">
    <source>
        <dbReference type="Proteomes" id="UP001320420"/>
    </source>
</evidence>
<accession>A0AAN9YN06</accession>
<dbReference type="Pfam" id="PF06041">
    <property type="entry name" value="DUF924"/>
    <property type="match status" value="1"/>
</dbReference>
<gene>
    <name evidence="1" type="ORF">SLS62_008693</name>
</gene>
<proteinExistence type="predicted"/>
<dbReference type="InterPro" id="IPR010323">
    <property type="entry name" value="DUF924"/>
</dbReference>
<comment type="caution">
    <text evidence="1">The sequence shown here is derived from an EMBL/GenBank/DDBJ whole genome shotgun (WGS) entry which is preliminary data.</text>
</comment>